<evidence type="ECO:0000313" key="4">
    <source>
        <dbReference type="Proteomes" id="UP000053621"/>
    </source>
</evidence>
<dbReference type="GO" id="GO:0008410">
    <property type="term" value="F:CoA-transferase activity"/>
    <property type="evidence" value="ECO:0007669"/>
    <property type="project" value="TreeGrafter"/>
</dbReference>
<proteinExistence type="predicted"/>
<feature type="region of interest" description="Disordered" evidence="2">
    <location>
        <begin position="1"/>
        <end position="29"/>
    </location>
</feature>
<dbReference type="EMBL" id="LOPW02000006">
    <property type="protein sequence ID" value="POG56180.1"/>
    <property type="molecule type" value="Genomic_DNA"/>
</dbReference>
<dbReference type="InterPro" id="IPR023606">
    <property type="entry name" value="CoA-Trfase_III_dom_1_sf"/>
</dbReference>
<evidence type="ECO:0000256" key="2">
    <source>
        <dbReference type="SAM" id="MobiDB-lite"/>
    </source>
</evidence>
<dbReference type="Gene3D" id="3.40.50.10540">
    <property type="entry name" value="Crotonobetainyl-coa:carnitine coa-transferase, domain 1"/>
    <property type="match status" value="1"/>
</dbReference>
<comment type="caution">
    <text evidence="3">The sequence shown here is derived from an EMBL/GenBank/DDBJ whole genome shotgun (WGS) entry which is preliminary data.</text>
</comment>
<dbReference type="PANTHER" id="PTHR48207">
    <property type="entry name" value="SUCCINATE--HYDROXYMETHYLGLUTARATE COA-TRANSFERASE"/>
    <property type="match status" value="1"/>
</dbReference>
<dbReference type="InterPro" id="IPR003673">
    <property type="entry name" value="CoA-Trfase_fam_III"/>
</dbReference>
<keyword evidence="4" id="KW-1185">Reference proteome</keyword>
<evidence type="ECO:0000256" key="1">
    <source>
        <dbReference type="ARBA" id="ARBA00022679"/>
    </source>
</evidence>
<evidence type="ECO:0000313" key="3">
    <source>
        <dbReference type="EMBL" id="POG56180.1"/>
    </source>
</evidence>
<dbReference type="SUPFAM" id="SSF89796">
    <property type="entry name" value="CoA-transferase family III (CaiB/BaiF)"/>
    <property type="match status" value="1"/>
</dbReference>
<dbReference type="Proteomes" id="UP000053621">
    <property type="component" value="Unassembled WGS sequence"/>
</dbReference>
<name>A0A2P4NST4_9EURY</name>
<accession>A0A2P4NST4</accession>
<dbReference type="Gene3D" id="3.30.1540.10">
    <property type="entry name" value="formyl-coa transferase, domain 3"/>
    <property type="match status" value="1"/>
</dbReference>
<organism evidence="3 4">
    <name type="scientific">Haloferax marisrubri</name>
    <dbReference type="NCBI Taxonomy" id="1544719"/>
    <lineage>
        <taxon>Archaea</taxon>
        <taxon>Methanobacteriati</taxon>
        <taxon>Methanobacteriota</taxon>
        <taxon>Stenosarchaea group</taxon>
        <taxon>Halobacteria</taxon>
        <taxon>Halobacteriales</taxon>
        <taxon>Haloferacaceae</taxon>
        <taxon>Haloferax</taxon>
    </lineage>
</organism>
<feature type="compositionally biased region" description="Basic and acidic residues" evidence="2">
    <location>
        <begin position="1"/>
        <end position="11"/>
    </location>
</feature>
<dbReference type="PANTHER" id="PTHR48207:SF3">
    <property type="entry name" value="SUCCINATE--HYDROXYMETHYLGLUTARATE COA-TRANSFERASE"/>
    <property type="match status" value="1"/>
</dbReference>
<reference evidence="3" key="1">
    <citation type="submission" date="2017-08" db="EMBL/GenBank/DDBJ databases">
        <title>Haloferax marisrubri sp. nov., isolated from the Discovery deep brine-seawater interface in the Red Sea.</title>
        <authorList>
            <person name="Zhang G."/>
            <person name="Stingl U."/>
        </authorList>
    </citation>
    <scope>NUCLEOTIDE SEQUENCE [LARGE SCALE GENOMIC DNA]</scope>
    <source>
        <strain evidence="3">SB3</strain>
    </source>
</reference>
<dbReference type="AlphaFoldDB" id="A0A2P4NST4"/>
<protein>
    <submittedName>
        <fullName evidence="3">CoA transferase</fullName>
    </submittedName>
</protein>
<dbReference type="RefSeq" id="WP_058566089.1">
    <property type="nucleotide sequence ID" value="NZ_LOPW02000006.1"/>
</dbReference>
<keyword evidence="1 3" id="KW-0808">Transferase</keyword>
<dbReference type="InterPro" id="IPR050483">
    <property type="entry name" value="CoA-transferase_III_domain"/>
</dbReference>
<feature type="compositionally biased region" description="Low complexity" evidence="2">
    <location>
        <begin position="12"/>
        <end position="29"/>
    </location>
</feature>
<dbReference type="OrthoDB" id="28444at2157"/>
<dbReference type="InterPro" id="IPR044855">
    <property type="entry name" value="CoA-Trfase_III_dom3_sf"/>
</dbReference>
<dbReference type="Pfam" id="PF02515">
    <property type="entry name" value="CoA_transf_3"/>
    <property type="match status" value="1"/>
</dbReference>
<gene>
    <name evidence="3" type="ORF">AUR65_006605</name>
</gene>
<sequence>MSGDSAERAESSESTETAADATGSATASASPGLPLDGVRVLELGHIIAGPFCSMLLADLGADVIKVEHPEGGDLIRGSSPVGNSSFNYVNRDKRSLTLDLKSDAALDAFFDLLDETDVVVENYAPGTAERLGIGYEQLRETHPGLVYCSIKGFNPGPYESYPALDPIAEALSGLMSVTGHEGMPPVRSGTSIADMAASFYGAIAVLGALYRRDRTGEGSKVTAPLFESTVSMMGYWLAYTEAYDDVPGPMGASHPNWAPYDVFETADDEWVFIGPSGERQWTALCEALGLDLHEDDRFDTLPDRRENLDELMDLLRAECETYPADDLVAGLREVGVPVAKVNSMDEVAADPHLRATDFFTEVETAEGTSRSVSVPRFPVVASGFDRPESTDPPKLGEHTEAILSSLGYDDAAIDALRRAGGV</sequence>